<reference evidence="3" key="1">
    <citation type="submission" date="2016-06" db="UniProtKB">
        <authorList>
            <consortium name="WormBaseParasite"/>
        </authorList>
    </citation>
    <scope>IDENTIFICATION</scope>
</reference>
<evidence type="ECO:0000313" key="1">
    <source>
        <dbReference type="EMBL" id="VDL90018.1"/>
    </source>
</evidence>
<dbReference type="Proteomes" id="UP000275846">
    <property type="component" value="Unassembled WGS sequence"/>
</dbReference>
<name>A0A183SHD5_SCHSO</name>
<organism evidence="3">
    <name type="scientific">Schistocephalus solidus</name>
    <name type="common">Tapeworm</name>
    <dbReference type="NCBI Taxonomy" id="70667"/>
    <lineage>
        <taxon>Eukaryota</taxon>
        <taxon>Metazoa</taxon>
        <taxon>Spiralia</taxon>
        <taxon>Lophotrochozoa</taxon>
        <taxon>Platyhelminthes</taxon>
        <taxon>Cestoda</taxon>
        <taxon>Eucestoda</taxon>
        <taxon>Diphyllobothriidea</taxon>
        <taxon>Diphyllobothriidae</taxon>
        <taxon>Schistocephalus</taxon>
    </lineage>
</organism>
<sequence length="263" mass="29791">MHPRSRHWHLLDYVLVRRRDQPDILVTKAIPGADGWTDHHLAISKMRLRLQPRRRPQGKRPKGKLNTVLLNVPAHHLQFSNELANRLANLPFADADTTDGRTLFTKKAHILTRWPQHFQSVLNQPSAISDATIDRLPEVEINVDLDLPPSLQETIRAVQQAFALSQQANRALLSLETVSNRMAYVRLKSHFTNISIASVYASTSAAEQRDKKEFYSQLQALVEIHPRRDLLIIAGGLDVVTQQTVILLTISGLVLHVTMVRNC</sequence>
<dbReference type="OrthoDB" id="6242194at2759"/>
<dbReference type="AlphaFoldDB" id="A0A183SHD5"/>
<evidence type="ECO:0000313" key="3">
    <source>
        <dbReference type="WBParaSite" id="SSLN_0000374501-mRNA-1"/>
    </source>
</evidence>
<dbReference type="EMBL" id="UYSU01032599">
    <property type="protein sequence ID" value="VDL90018.1"/>
    <property type="molecule type" value="Genomic_DNA"/>
</dbReference>
<proteinExistence type="predicted"/>
<evidence type="ECO:0000313" key="2">
    <source>
        <dbReference type="Proteomes" id="UP000275846"/>
    </source>
</evidence>
<reference evidence="1 2" key="2">
    <citation type="submission" date="2018-11" db="EMBL/GenBank/DDBJ databases">
        <authorList>
            <consortium name="Pathogen Informatics"/>
        </authorList>
    </citation>
    <scope>NUCLEOTIDE SEQUENCE [LARGE SCALE GENOMIC DNA]</scope>
    <source>
        <strain evidence="1 2">NST_G2</strain>
    </source>
</reference>
<dbReference type="WBParaSite" id="SSLN_0000374501-mRNA-1">
    <property type="protein sequence ID" value="SSLN_0000374501-mRNA-1"/>
    <property type="gene ID" value="SSLN_0000374501"/>
</dbReference>
<protein>
    <submittedName>
        <fullName evidence="3">DDE-1 domain-containing protein</fullName>
    </submittedName>
</protein>
<gene>
    <name evidence="1" type="ORF">SSLN_LOCUS3633</name>
</gene>
<accession>A0A183SHD5</accession>
<keyword evidence="2" id="KW-1185">Reference proteome</keyword>